<evidence type="ECO:0000313" key="3">
    <source>
        <dbReference type="Proteomes" id="UP000297595"/>
    </source>
</evidence>
<accession>A0A7C8KND3</accession>
<feature type="domain" description="F-box" evidence="1">
    <location>
        <begin position="10"/>
        <end position="44"/>
    </location>
</feature>
<proteinExistence type="predicted"/>
<dbReference type="EMBL" id="SOZJ01000007">
    <property type="protein sequence ID" value="TGJ63921.1"/>
    <property type="molecule type" value="Genomic_DNA"/>
</dbReference>
<dbReference type="AlphaFoldDB" id="A0A7C8KND3"/>
<dbReference type="Pfam" id="PF00646">
    <property type="entry name" value="F-box"/>
    <property type="match status" value="1"/>
</dbReference>
<organism evidence="2 3">
    <name type="scientific">Orbilia oligospora</name>
    <name type="common">Nematode-trapping fungus</name>
    <name type="synonym">Arthrobotrys oligospora</name>
    <dbReference type="NCBI Taxonomy" id="2813651"/>
    <lineage>
        <taxon>Eukaryota</taxon>
        <taxon>Fungi</taxon>
        <taxon>Dikarya</taxon>
        <taxon>Ascomycota</taxon>
        <taxon>Pezizomycotina</taxon>
        <taxon>Orbiliomycetes</taxon>
        <taxon>Orbiliales</taxon>
        <taxon>Orbiliaceae</taxon>
        <taxon>Orbilia</taxon>
    </lineage>
</organism>
<reference evidence="2 3" key="1">
    <citation type="submission" date="2019-03" db="EMBL/GenBank/DDBJ databases">
        <title>Nematode-trapping fungi genome.</title>
        <authorList>
            <person name="Vidal-Diez De Ulzurrun G."/>
        </authorList>
    </citation>
    <scope>NUCLEOTIDE SEQUENCE [LARGE SCALE GENOMIC DNA]</scope>
    <source>
        <strain evidence="2 3">TWF154</strain>
    </source>
</reference>
<evidence type="ECO:0000259" key="1">
    <source>
        <dbReference type="Pfam" id="PF00646"/>
    </source>
</evidence>
<dbReference type="InterPro" id="IPR001810">
    <property type="entry name" value="F-box_dom"/>
</dbReference>
<dbReference type="InterPro" id="IPR036047">
    <property type="entry name" value="F-box-like_dom_sf"/>
</dbReference>
<sequence length="319" mass="36195">MDDKKVNPYLPLELQFLILEAAPFESHQTLSLVCRTWRTFILTSPSVLQNRYTSYTLPEGHANGPRTKFHEPLYHGILSYLTHYVRMDDGIYHACYLKPPGYLNWTGEPVKYILNPGLFGKDLLSLDHSPDGKGKGKSRDDELQLHFNNIYAHERITPWKQSVWKHPFTTQASTAPTIAEFLKKNGQAVNNGLADYYTNYSHADVLKVVMKYTRNSSGVCFLEFALAPLPRSSENVNSTTARERLDLEEGRGRTKGLIRKWEVVRKLKGMVKRKSKDPDGRVEFEALGLGGHYEGKELKSFWRADGVNAASSGCVINTE</sequence>
<comment type="caution">
    <text evidence="2">The sequence shown here is derived from an EMBL/GenBank/DDBJ whole genome shotgun (WGS) entry which is preliminary data.</text>
</comment>
<protein>
    <recommendedName>
        <fullName evidence="1">F-box domain-containing protein</fullName>
    </recommendedName>
</protein>
<name>A0A7C8KND3_ORBOL</name>
<gene>
    <name evidence="2" type="ORF">EYR41_010005</name>
</gene>
<evidence type="ECO:0000313" key="2">
    <source>
        <dbReference type="EMBL" id="TGJ63921.1"/>
    </source>
</evidence>
<dbReference type="Proteomes" id="UP000297595">
    <property type="component" value="Unassembled WGS sequence"/>
</dbReference>
<dbReference type="SUPFAM" id="SSF81383">
    <property type="entry name" value="F-box domain"/>
    <property type="match status" value="1"/>
</dbReference>